<name>A0A2P7MTR3_9CYAN</name>
<dbReference type="OrthoDB" id="553291at2"/>
<reference evidence="2 3" key="1">
    <citation type="journal article" date="2018" name="Environ. Microbiol.">
        <title>Ecological and genomic features of two widespread freshwater picocyanobacteria.</title>
        <authorList>
            <person name="Cabello-Yeves P.J."/>
            <person name="Picazo A."/>
            <person name="Camacho A."/>
            <person name="Callieri C."/>
            <person name="Rosselli R."/>
            <person name="Roda-Garcia J.J."/>
            <person name="Coutinho F.H."/>
            <person name="Rodriguez-Valera F."/>
        </authorList>
    </citation>
    <scope>NUCLEOTIDE SEQUENCE [LARGE SCALE GENOMIC DNA]</scope>
    <source>
        <strain evidence="2 3">Tous</strain>
    </source>
</reference>
<evidence type="ECO:0000313" key="3">
    <source>
        <dbReference type="Proteomes" id="UP000243002"/>
    </source>
</evidence>
<dbReference type="Pfam" id="PF07176">
    <property type="entry name" value="DUF1400"/>
    <property type="match status" value="1"/>
</dbReference>
<proteinExistence type="predicted"/>
<dbReference type="InterPro" id="IPR010802">
    <property type="entry name" value="DUF1400"/>
</dbReference>
<accession>A0A2P7MTR3</accession>
<gene>
    <name evidence="2" type="ORF">C7K55_09870</name>
</gene>
<keyword evidence="3" id="KW-1185">Reference proteome</keyword>
<dbReference type="EMBL" id="PXXO01000011">
    <property type="protein sequence ID" value="PSJ04592.1"/>
    <property type="molecule type" value="Genomic_DNA"/>
</dbReference>
<comment type="caution">
    <text evidence="2">The sequence shown here is derived from an EMBL/GenBank/DDBJ whole genome shotgun (WGS) entry which is preliminary data.</text>
</comment>
<evidence type="ECO:0000313" key="2">
    <source>
        <dbReference type="EMBL" id="PSJ04592.1"/>
    </source>
</evidence>
<dbReference type="AlphaFoldDB" id="A0A2P7MTR3"/>
<dbReference type="Proteomes" id="UP000243002">
    <property type="component" value="Unassembled WGS sequence"/>
</dbReference>
<sequence length="207" mass="22423">MPASAAVDNNLPVRWNTGGAVWSTNQDAFNTFLQSGEVTDRGLEGGLNRSGWTAAEVREGMNKSYNVDLVGVSRFLYSDAGVKFLKNQTTSYFPYWSMNTFAVQALRSAIVADARDGQISSAGIMNALPTDMRLADFCNTYTGAQNVCAEGRCQGDAQCTSLLSWYVFLPACIQANQMADPVAQVRTMAPAPAPVQQVESEAIRGLW</sequence>
<protein>
    <submittedName>
        <fullName evidence="2">Protein phosphatase</fullName>
    </submittedName>
</protein>
<evidence type="ECO:0000259" key="1">
    <source>
        <dbReference type="Pfam" id="PF07176"/>
    </source>
</evidence>
<feature type="domain" description="DUF1400" evidence="1">
    <location>
        <begin position="30"/>
        <end position="131"/>
    </location>
</feature>
<organism evidence="2 3">
    <name type="scientific">Cyanobium usitatum str. Tous</name>
    <dbReference type="NCBI Taxonomy" id="2116684"/>
    <lineage>
        <taxon>Bacteria</taxon>
        <taxon>Bacillati</taxon>
        <taxon>Cyanobacteriota</taxon>
        <taxon>Cyanophyceae</taxon>
        <taxon>Synechococcales</taxon>
        <taxon>Prochlorococcaceae</taxon>
        <taxon>Cyanobium</taxon>
    </lineage>
</organism>